<protein>
    <submittedName>
        <fullName evidence="2">Uncharacterized protein</fullName>
    </submittedName>
</protein>
<feature type="transmembrane region" description="Helical" evidence="1">
    <location>
        <begin position="253"/>
        <end position="272"/>
    </location>
</feature>
<dbReference type="RefSeq" id="WP_068368152.1">
    <property type="nucleotide sequence ID" value="NZ_JAKVIY010000049.1"/>
</dbReference>
<dbReference type="AlphaFoldDB" id="A0A171KTZ6"/>
<sequence>MPTRPAPLPRGLYALAMILAVALIIATAITPAILDSWVSLIMVSMVPTQMVVSLLWQGGWPARVAQLPQPWRGLLHTAGTLLSGIIIACLALQMTAEGAIPPTPFTVLYLILSVPVTLVLIVLFQAWPFQRWLRSPGWQGLVLLACAYAITWLLFTHLFNFAFAGQAPFYRSTLDPHGLWTAWLPLSASLAALCFILVLVLLDFWPITAAGRRFPPLQRQPWRGLAAALGVAACTAGLLWLGLSWAGMDVVVFMTRICVASIFGLFIVLVMLEGVPQLAWPQPWRGLGLALVASLLGQIMYGLYRAVAIWRFGLSGGTAPYALDLWLAASMLAVTFPAMVFFAQYFQFWPLSLLSLPQPAGHSAARR</sequence>
<feature type="transmembrane region" description="Helical" evidence="1">
    <location>
        <begin position="74"/>
        <end position="95"/>
    </location>
</feature>
<evidence type="ECO:0000256" key="1">
    <source>
        <dbReference type="SAM" id="Phobius"/>
    </source>
</evidence>
<dbReference type="EMBL" id="LBNE01000002">
    <property type="protein sequence ID" value="KKO72363.1"/>
    <property type="molecule type" value="Genomic_DNA"/>
</dbReference>
<name>A0A171KTZ6_9BURK</name>
<keyword evidence="1" id="KW-0472">Membrane</keyword>
<evidence type="ECO:0000313" key="2">
    <source>
        <dbReference type="EMBL" id="KKO72363.1"/>
    </source>
</evidence>
<accession>A0A171KTZ6</accession>
<dbReference type="Proteomes" id="UP000078084">
    <property type="component" value="Unassembled WGS sequence"/>
</dbReference>
<keyword evidence="1" id="KW-0812">Transmembrane</keyword>
<organism evidence="2 3">
    <name type="scientific">Kerstersia gyiorum</name>
    <dbReference type="NCBI Taxonomy" id="206506"/>
    <lineage>
        <taxon>Bacteria</taxon>
        <taxon>Pseudomonadati</taxon>
        <taxon>Pseudomonadota</taxon>
        <taxon>Betaproteobacteria</taxon>
        <taxon>Burkholderiales</taxon>
        <taxon>Alcaligenaceae</taxon>
        <taxon>Kerstersia</taxon>
    </lineage>
</organism>
<feature type="transmembrane region" description="Helical" evidence="1">
    <location>
        <begin position="40"/>
        <end position="62"/>
    </location>
</feature>
<feature type="transmembrane region" description="Helical" evidence="1">
    <location>
        <begin position="183"/>
        <end position="205"/>
    </location>
</feature>
<feature type="transmembrane region" description="Helical" evidence="1">
    <location>
        <begin position="141"/>
        <end position="163"/>
    </location>
</feature>
<reference evidence="2 3" key="1">
    <citation type="submission" date="2015-04" db="EMBL/GenBank/DDBJ databases">
        <title>Genome sequence of Kerstersia gyiorum CG1.</title>
        <authorList>
            <person name="Greninger A.L."/>
            <person name="Kozyreva V."/>
            <person name="Chaturvedi V."/>
        </authorList>
    </citation>
    <scope>NUCLEOTIDE SEQUENCE [LARGE SCALE GENOMIC DNA]</scope>
    <source>
        <strain evidence="2 3">CG1</strain>
    </source>
</reference>
<comment type="caution">
    <text evidence="2">The sequence shown here is derived from an EMBL/GenBank/DDBJ whole genome shotgun (WGS) entry which is preliminary data.</text>
</comment>
<feature type="transmembrane region" description="Helical" evidence="1">
    <location>
        <begin position="324"/>
        <end position="346"/>
    </location>
</feature>
<gene>
    <name evidence="2" type="ORF">AAV32_04585</name>
</gene>
<proteinExistence type="predicted"/>
<keyword evidence="1" id="KW-1133">Transmembrane helix</keyword>
<feature type="transmembrane region" description="Helical" evidence="1">
    <location>
        <begin position="225"/>
        <end position="247"/>
    </location>
</feature>
<feature type="transmembrane region" description="Helical" evidence="1">
    <location>
        <begin position="284"/>
        <end position="304"/>
    </location>
</feature>
<evidence type="ECO:0000313" key="3">
    <source>
        <dbReference type="Proteomes" id="UP000078084"/>
    </source>
</evidence>
<keyword evidence="3" id="KW-1185">Reference proteome</keyword>
<feature type="transmembrane region" description="Helical" evidence="1">
    <location>
        <begin position="107"/>
        <end position="129"/>
    </location>
</feature>
<feature type="transmembrane region" description="Helical" evidence="1">
    <location>
        <begin position="12"/>
        <end position="34"/>
    </location>
</feature>